<comment type="caution">
    <text evidence="8">The sequence shown here is derived from an EMBL/GenBank/DDBJ whole genome shotgun (WGS) entry which is preliminary data.</text>
</comment>
<dbReference type="InterPro" id="IPR010987">
    <property type="entry name" value="Glutathione-S-Trfase_C-like"/>
</dbReference>
<dbReference type="CDD" id="cd03192">
    <property type="entry name" value="GST_C_Sigma_like"/>
    <property type="match status" value="1"/>
</dbReference>
<evidence type="ECO:0000256" key="4">
    <source>
        <dbReference type="ARBA" id="ARBA00047960"/>
    </source>
</evidence>
<organism evidence="8 9">
    <name type="scientific">Diploscapter pachys</name>
    <dbReference type="NCBI Taxonomy" id="2018661"/>
    <lineage>
        <taxon>Eukaryota</taxon>
        <taxon>Metazoa</taxon>
        <taxon>Ecdysozoa</taxon>
        <taxon>Nematoda</taxon>
        <taxon>Chromadorea</taxon>
        <taxon>Rhabditida</taxon>
        <taxon>Rhabditina</taxon>
        <taxon>Rhabditomorpha</taxon>
        <taxon>Rhabditoidea</taxon>
        <taxon>Rhabditidae</taxon>
        <taxon>Diploscapter</taxon>
    </lineage>
</organism>
<proteinExistence type="inferred from homology"/>
<evidence type="ECO:0000256" key="1">
    <source>
        <dbReference type="ARBA" id="ARBA00012452"/>
    </source>
</evidence>
<dbReference type="FunFam" id="1.20.1050.10:FF:000031">
    <property type="entry name" value="Glutathione S-Transferase"/>
    <property type="match status" value="1"/>
</dbReference>
<dbReference type="InterPro" id="IPR036249">
    <property type="entry name" value="Thioredoxin-like_sf"/>
</dbReference>
<dbReference type="InterPro" id="IPR036282">
    <property type="entry name" value="Glutathione-S-Trfase_C_sf"/>
</dbReference>
<evidence type="ECO:0000256" key="2">
    <source>
        <dbReference type="ARBA" id="ARBA00022679"/>
    </source>
</evidence>
<feature type="domain" description="GST N-terminal" evidence="6">
    <location>
        <begin position="2"/>
        <end position="79"/>
    </location>
</feature>
<dbReference type="GO" id="GO:0006749">
    <property type="term" value="P:glutathione metabolic process"/>
    <property type="evidence" value="ECO:0007669"/>
    <property type="project" value="TreeGrafter"/>
</dbReference>
<evidence type="ECO:0000259" key="6">
    <source>
        <dbReference type="PROSITE" id="PS50404"/>
    </source>
</evidence>
<evidence type="ECO:0000256" key="3">
    <source>
        <dbReference type="ARBA" id="ARBA00038317"/>
    </source>
</evidence>
<dbReference type="InterPro" id="IPR004046">
    <property type="entry name" value="GST_C"/>
</dbReference>
<dbReference type="Gene3D" id="1.20.1050.10">
    <property type="match status" value="1"/>
</dbReference>
<protein>
    <recommendedName>
        <fullName evidence="1">glutathione transferase</fullName>
        <ecNumber evidence="1">2.5.1.18</ecNumber>
    </recommendedName>
    <alternativeName>
        <fullName evidence="5">GST class-sigma</fullName>
    </alternativeName>
</protein>
<comment type="similarity">
    <text evidence="3">Belongs to the GST superfamily. Sigma family.</text>
</comment>
<dbReference type="EC" id="2.5.1.18" evidence="1"/>
<dbReference type="CDD" id="cd03039">
    <property type="entry name" value="GST_N_Sigma_like"/>
    <property type="match status" value="1"/>
</dbReference>
<accession>A0A2A2JG00</accession>
<dbReference type="AlphaFoldDB" id="A0A2A2JG00"/>
<dbReference type="PROSITE" id="PS50405">
    <property type="entry name" value="GST_CTER"/>
    <property type="match status" value="1"/>
</dbReference>
<dbReference type="Pfam" id="PF02798">
    <property type="entry name" value="GST_N"/>
    <property type="match status" value="1"/>
</dbReference>
<reference evidence="8 9" key="1">
    <citation type="journal article" date="2017" name="Curr. Biol.">
        <title>Genome architecture and evolution of a unichromosomal asexual nematode.</title>
        <authorList>
            <person name="Fradin H."/>
            <person name="Zegar C."/>
            <person name="Gutwein M."/>
            <person name="Lucas J."/>
            <person name="Kovtun M."/>
            <person name="Corcoran D."/>
            <person name="Baugh L.R."/>
            <person name="Kiontke K."/>
            <person name="Gunsalus K."/>
            <person name="Fitch D.H."/>
            <person name="Piano F."/>
        </authorList>
    </citation>
    <scope>NUCLEOTIDE SEQUENCE [LARGE SCALE GENOMIC DNA]</scope>
    <source>
        <strain evidence="8">PF1309</strain>
    </source>
</reference>
<keyword evidence="2" id="KW-0808">Transferase</keyword>
<dbReference type="PROSITE" id="PS50404">
    <property type="entry name" value="GST_NTER"/>
    <property type="match status" value="1"/>
</dbReference>
<dbReference type="InterPro" id="IPR050213">
    <property type="entry name" value="GST_superfamily"/>
</dbReference>
<dbReference type="GO" id="GO:0005737">
    <property type="term" value="C:cytoplasm"/>
    <property type="evidence" value="ECO:0007669"/>
    <property type="project" value="UniProtKB-ARBA"/>
</dbReference>
<dbReference type="SUPFAM" id="SSF52833">
    <property type="entry name" value="Thioredoxin-like"/>
    <property type="match status" value="1"/>
</dbReference>
<dbReference type="SUPFAM" id="SSF47616">
    <property type="entry name" value="GST C-terminal domain-like"/>
    <property type="match status" value="1"/>
</dbReference>
<dbReference type="SFLD" id="SFLDS00019">
    <property type="entry name" value="Glutathione_Transferase_(cytos"/>
    <property type="match status" value="1"/>
</dbReference>
<dbReference type="Pfam" id="PF14497">
    <property type="entry name" value="GST_C_3"/>
    <property type="match status" value="1"/>
</dbReference>
<dbReference type="SFLD" id="SFLDG01205">
    <property type="entry name" value="AMPS.1"/>
    <property type="match status" value="1"/>
</dbReference>
<evidence type="ECO:0000259" key="7">
    <source>
        <dbReference type="PROSITE" id="PS50405"/>
    </source>
</evidence>
<evidence type="ECO:0000313" key="8">
    <source>
        <dbReference type="EMBL" id="PAV60686.1"/>
    </source>
</evidence>
<keyword evidence="9" id="KW-1185">Reference proteome</keyword>
<evidence type="ECO:0000256" key="5">
    <source>
        <dbReference type="ARBA" id="ARBA00078118"/>
    </source>
</evidence>
<gene>
    <name evidence="8" type="ORF">WR25_14442</name>
</gene>
<dbReference type="EMBL" id="LIAE01010455">
    <property type="protein sequence ID" value="PAV60686.1"/>
    <property type="molecule type" value="Genomic_DNA"/>
</dbReference>
<dbReference type="PANTHER" id="PTHR11571">
    <property type="entry name" value="GLUTATHIONE S-TRANSFERASE"/>
    <property type="match status" value="1"/>
</dbReference>
<dbReference type="Proteomes" id="UP000218231">
    <property type="component" value="Unassembled WGS sequence"/>
</dbReference>
<dbReference type="PANTHER" id="PTHR11571:SF224">
    <property type="entry name" value="HEMATOPOIETIC PROSTAGLANDIN D SYNTHASE"/>
    <property type="match status" value="1"/>
</dbReference>
<dbReference type="FunFam" id="3.40.30.10:FF:000035">
    <property type="entry name" value="hematopoietic prostaglandin D synthase"/>
    <property type="match status" value="1"/>
</dbReference>
<dbReference type="Gene3D" id="3.40.30.10">
    <property type="entry name" value="Glutaredoxin"/>
    <property type="match status" value="1"/>
</dbReference>
<dbReference type="InterPro" id="IPR040079">
    <property type="entry name" value="Glutathione_S-Trfase"/>
</dbReference>
<feature type="domain" description="GST C-terminal" evidence="7">
    <location>
        <begin position="81"/>
        <end position="206"/>
    </location>
</feature>
<evidence type="ECO:0000313" key="9">
    <source>
        <dbReference type="Proteomes" id="UP000218231"/>
    </source>
</evidence>
<name>A0A2A2JG00_9BILA</name>
<sequence>MVHYKLTYFDIYGRAEHIRQIFAVAGQDFEDVRIKKEDWVALKQKTPFGQIPVLEIDGKPLAQSFTIARYLAHKFHLTGKDDYEAAVCDSIVDQYNDFINEVMPYRRVALGFLEGDKDKLRQDVYIPTIKKHFPLFVSFLKNNKSGFFVGDRLTWVDITLAHAFSTMDKTDSELMKDFPEVIDHYKKIHSLPKIKEYLEKRPERPF</sequence>
<dbReference type="InterPro" id="IPR004045">
    <property type="entry name" value="Glutathione_S-Trfase_N"/>
</dbReference>
<dbReference type="OrthoDB" id="414243at2759"/>
<dbReference type="STRING" id="2018661.A0A2A2JG00"/>
<dbReference type="SFLD" id="SFLDG00363">
    <property type="entry name" value="AMPS_(cytGST):_Alpha-__Mu-__Pi"/>
    <property type="match status" value="1"/>
</dbReference>
<comment type="catalytic activity">
    <reaction evidence="4">
        <text>RX + glutathione = an S-substituted glutathione + a halide anion + H(+)</text>
        <dbReference type="Rhea" id="RHEA:16437"/>
        <dbReference type="ChEBI" id="CHEBI:15378"/>
        <dbReference type="ChEBI" id="CHEBI:16042"/>
        <dbReference type="ChEBI" id="CHEBI:17792"/>
        <dbReference type="ChEBI" id="CHEBI:57925"/>
        <dbReference type="ChEBI" id="CHEBI:90779"/>
        <dbReference type="EC" id="2.5.1.18"/>
    </reaction>
</comment>
<dbReference type="GO" id="GO:0004364">
    <property type="term" value="F:glutathione transferase activity"/>
    <property type="evidence" value="ECO:0007669"/>
    <property type="project" value="UniProtKB-EC"/>
</dbReference>
<dbReference type="GO" id="GO:0004602">
    <property type="term" value="F:glutathione peroxidase activity"/>
    <property type="evidence" value="ECO:0007669"/>
    <property type="project" value="UniProtKB-ARBA"/>
</dbReference>